<dbReference type="OrthoDB" id="6900254at2"/>
<dbReference type="EMBL" id="CP000285">
    <property type="protein sequence ID" value="ABE60104.1"/>
    <property type="molecule type" value="Genomic_DNA"/>
</dbReference>
<evidence type="ECO:0000256" key="1">
    <source>
        <dbReference type="SAM" id="SignalP"/>
    </source>
</evidence>
<organism evidence="2 3">
    <name type="scientific">Chromohalobacter israelensis (strain ATCC BAA-138 / DSM 3043 / CIP 106854 / NCIMB 13768 / 1H11)</name>
    <name type="common">Chromohalobacter salexigens</name>
    <dbReference type="NCBI Taxonomy" id="290398"/>
    <lineage>
        <taxon>Bacteria</taxon>
        <taxon>Pseudomonadati</taxon>
        <taxon>Pseudomonadota</taxon>
        <taxon>Gammaproteobacteria</taxon>
        <taxon>Oceanospirillales</taxon>
        <taxon>Halomonadaceae</taxon>
        <taxon>Chromohalobacter</taxon>
    </lineage>
</organism>
<dbReference type="PROSITE" id="PS51257">
    <property type="entry name" value="PROKAR_LIPOPROTEIN"/>
    <property type="match status" value="1"/>
</dbReference>
<dbReference type="GeneID" id="95335454"/>
<evidence type="ECO:0000313" key="2">
    <source>
        <dbReference type="EMBL" id="ABE60104.1"/>
    </source>
</evidence>
<dbReference type="AlphaFoldDB" id="Q1QTV4"/>
<evidence type="ECO:0000313" key="3">
    <source>
        <dbReference type="Proteomes" id="UP000000239"/>
    </source>
</evidence>
<feature type="signal peptide" evidence="1">
    <location>
        <begin position="1"/>
        <end position="22"/>
    </location>
</feature>
<keyword evidence="1" id="KW-0732">Signal</keyword>
<evidence type="ECO:0008006" key="4">
    <source>
        <dbReference type="Google" id="ProtNLM"/>
    </source>
</evidence>
<dbReference type="InterPro" id="IPR021675">
    <property type="entry name" value="DUF3261"/>
</dbReference>
<dbReference type="eggNOG" id="ENOG502ZTRM">
    <property type="taxonomic scope" value="Bacteria"/>
</dbReference>
<sequence length="202" mass="22311">MSLSRCMLGAVALLSASLIVTGCSLTPPIAPHPALDRAERAATLTRRLTFEPGDETTASDASPRTLIAVMRLAPQELRVVLTTPYGQRLTTLVRDASGSRFEQGDAPREEALPFPPDWLATRLEWSLWPRAALEEAFAGSDWRLDERDGHRLITYRGTRIARITPPPSGRDASREVVLDDFQGDYRLRITPLDATPDHETAP</sequence>
<keyword evidence="3" id="KW-1185">Reference proteome</keyword>
<dbReference type="Proteomes" id="UP000000239">
    <property type="component" value="Chromosome"/>
</dbReference>
<accession>Q1QTV4</accession>
<reference evidence="2 3" key="1">
    <citation type="journal article" date="2011" name="Stand. Genomic Sci.">
        <title>Complete genome sequence of the halophilic and highly halotolerant Chromohalobacter salexigens type strain (1H11(T)).</title>
        <authorList>
            <person name="Copeland A."/>
            <person name="O'Connor K."/>
            <person name="Lucas S."/>
            <person name="Lapidus A."/>
            <person name="Berry K.W."/>
            <person name="Detter J.C."/>
            <person name="Del Rio T.G."/>
            <person name="Hammon N."/>
            <person name="Dalin E."/>
            <person name="Tice H."/>
            <person name="Pitluck S."/>
            <person name="Bruce D."/>
            <person name="Goodwin L."/>
            <person name="Han C."/>
            <person name="Tapia R."/>
            <person name="Saunders E."/>
            <person name="Schmutz J."/>
            <person name="Brettin T."/>
            <person name="Larimer F."/>
            <person name="Land M."/>
            <person name="Hauser L."/>
            <person name="Vargas C."/>
            <person name="Nieto J.J."/>
            <person name="Kyrpides N.C."/>
            <person name="Ivanova N."/>
            <person name="Goker M."/>
            <person name="Klenk H.P."/>
            <person name="Csonka L.N."/>
            <person name="Woyke T."/>
        </authorList>
    </citation>
    <scope>NUCLEOTIDE SEQUENCE [LARGE SCALE GENOMIC DNA]</scope>
    <source>
        <strain evidence="3">ATCC BAA-138 / DSM 3043 / CIP 106854 / NCIMB 13768 / 1H11</strain>
    </source>
</reference>
<dbReference type="RefSeq" id="WP_011508050.1">
    <property type="nucleotide sequence ID" value="NC_007963.1"/>
</dbReference>
<protein>
    <recommendedName>
        <fullName evidence="4">DUF3261 domain-containing protein</fullName>
    </recommendedName>
</protein>
<proteinExistence type="predicted"/>
<name>Q1QTV4_CHRI1</name>
<dbReference type="Pfam" id="PF11659">
    <property type="entry name" value="DUF3261"/>
    <property type="match status" value="1"/>
</dbReference>
<dbReference type="KEGG" id="csa:Csal_2757"/>
<feature type="chain" id="PRO_5004196412" description="DUF3261 domain-containing protein" evidence="1">
    <location>
        <begin position="23"/>
        <end position="202"/>
    </location>
</feature>
<gene>
    <name evidence="2" type="ordered locus">Csal_2757</name>
</gene>
<dbReference type="STRING" id="290398.Csal_2757"/>
<dbReference type="HOGENOM" id="CLU_1352637_0_0_6"/>